<reference evidence="2 3" key="1">
    <citation type="submission" date="2021-01" db="EMBL/GenBank/DDBJ databases">
        <title>Draft genome sequence of Micromonospora sp. strain STR1s_6.</title>
        <authorList>
            <person name="Karlyshev A."/>
            <person name="Jawad R."/>
        </authorList>
    </citation>
    <scope>NUCLEOTIDE SEQUENCE [LARGE SCALE GENOMIC DNA]</scope>
    <source>
        <strain evidence="2 3">STR1S-6</strain>
    </source>
</reference>
<dbReference type="Gene3D" id="3.30.465.10">
    <property type="match status" value="1"/>
</dbReference>
<evidence type="ECO:0000313" key="3">
    <source>
        <dbReference type="Proteomes" id="UP000622245"/>
    </source>
</evidence>
<name>A0ABS1YS33_9ACTN</name>
<feature type="region of interest" description="Disordered" evidence="1">
    <location>
        <begin position="85"/>
        <end position="132"/>
    </location>
</feature>
<comment type="caution">
    <text evidence="2">The sequence shown here is derived from an EMBL/GenBank/DDBJ whole genome shotgun (WGS) entry which is preliminary data.</text>
</comment>
<feature type="compositionally biased region" description="Low complexity" evidence="1">
    <location>
        <begin position="105"/>
        <end position="125"/>
    </location>
</feature>
<proteinExistence type="predicted"/>
<dbReference type="InterPro" id="IPR016169">
    <property type="entry name" value="FAD-bd_PCMH_sub2"/>
</dbReference>
<keyword evidence="3" id="KW-1185">Reference proteome</keyword>
<dbReference type="RefSeq" id="WP_203152418.1">
    <property type="nucleotide sequence ID" value="NZ_JAEVHL010000464.1"/>
</dbReference>
<accession>A0ABS1YS33</accession>
<evidence type="ECO:0000313" key="2">
    <source>
        <dbReference type="EMBL" id="MBM0280092.1"/>
    </source>
</evidence>
<gene>
    <name evidence="2" type="ORF">JM949_35535</name>
</gene>
<protein>
    <submittedName>
        <fullName evidence="2">Uncharacterized protein</fullName>
    </submittedName>
</protein>
<evidence type="ECO:0000256" key="1">
    <source>
        <dbReference type="SAM" id="MobiDB-lite"/>
    </source>
</evidence>
<sequence>MASDATAYPHRHQDTLIVASTFPPQGGAALDAAWRAAGARADGAYVNFESRPGPAAFARIYPGETGARVRRLWQRYDPDGVFRSALLTGQSSRSDQGNRRDSGDRAGQAGGSRQASRAGRAGRTGQPHRRRR</sequence>
<dbReference type="EMBL" id="JAEVHL010000464">
    <property type="protein sequence ID" value="MBM0280092.1"/>
    <property type="molecule type" value="Genomic_DNA"/>
</dbReference>
<organism evidence="2 3">
    <name type="scientific">Micromonospora tarensis</name>
    <dbReference type="NCBI Taxonomy" id="2806100"/>
    <lineage>
        <taxon>Bacteria</taxon>
        <taxon>Bacillati</taxon>
        <taxon>Actinomycetota</taxon>
        <taxon>Actinomycetes</taxon>
        <taxon>Micromonosporales</taxon>
        <taxon>Micromonosporaceae</taxon>
        <taxon>Micromonospora</taxon>
    </lineage>
</organism>
<dbReference type="Proteomes" id="UP000622245">
    <property type="component" value="Unassembled WGS sequence"/>
</dbReference>
<dbReference type="Gene3D" id="3.40.462.20">
    <property type="match status" value="1"/>
</dbReference>